<dbReference type="EMBL" id="JBAHUZ010000019">
    <property type="protein sequence ID" value="MEJ4139096.1"/>
    <property type="molecule type" value="Genomic_DNA"/>
</dbReference>
<evidence type="ECO:0000313" key="2">
    <source>
        <dbReference type="EMBL" id="MEJ4139096.1"/>
    </source>
</evidence>
<reference evidence="2 3" key="1">
    <citation type="submission" date="2024-02" db="EMBL/GenBank/DDBJ databases">
        <title>Whole genome sequencing and characterization of Corynebacterium isolated from the ocular surface of dry eye disease sufferers.</title>
        <authorList>
            <person name="Naqvi M."/>
        </authorList>
    </citation>
    <scope>NUCLEOTIDE SEQUENCE [LARGE SCALE GENOMIC DNA]</scope>
    <source>
        <strain evidence="2 3">PCR27</strain>
    </source>
</reference>
<comment type="caution">
    <text evidence="2">The sequence shown here is derived from an EMBL/GenBank/DDBJ whole genome shotgun (WGS) entry which is preliminary data.</text>
</comment>
<feature type="compositionally biased region" description="Polar residues" evidence="1">
    <location>
        <begin position="31"/>
        <end position="42"/>
    </location>
</feature>
<protein>
    <submittedName>
        <fullName evidence="2">Uncharacterized protein</fullName>
    </submittedName>
</protein>
<accession>A0ABU8P5I7</accession>
<organism evidence="2 3">
    <name type="scientific">Corynebacterium marquesiae</name>
    <dbReference type="NCBI Taxonomy" id="2913503"/>
    <lineage>
        <taxon>Bacteria</taxon>
        <taxon>Bacillati</taxon>
        <taxon>Actinomycetota</taxon>
        <taxon>Actinomycetes</taxon>
        <taxon>Mycobacteriales</taxon>
        <taxon>Corynebacteriaceae</taxon>
        <taxon>Corynebacterium</taxon>
    </lineage>
</organism>
<name>A0ABU8P5I7_9CORY</name>
<evidence type="ECO:0000313" key="3">
    <source>
        <dbReference type="Proteomes" id="UP001372244"/>
    </source>
</evidence>
<keyword evidence="3" id="KW-1185">Reference proteome</keyword>
<feature type="compositionally biased region" description="Polar residues" evidence="1">
    <location>
        <begin position="1"/>
        <end position="10"/>
    </location>
</feature>
<evidence type="ECO:0000256" key="1">
    <source>
        <dbReference type="SAM" id="MobiDB-lite"/>
    </source>
</evidence>
<gene>
    <name evidence="2" type="ORF">V5S76_08225</name>
</gene>
<proteinExistence type="predicted"/>
<feature type="region of interest" description="Disordered" evidence="1">
    <location>
        <begin position="1"/>
        <end position="53"/>
    </location>
</feature>
<dbReference type="Proteomes" id="UP001372244">
    <property type="component" value="Unassembled WGS sequence"/>
</dbReference>
<sequence length="53" mass="5787">MSTSQDYPNSTPTPATTTTGEGQRRGPSLRDISQQESNTATQYMIDEHGYAAH</sequence>
<dbReference type="RefSeq" id="WP_284791760.1">
    <property type="nucleotide sequence ID" value="NZ_JASPHO010000007.1"/>
</dbReference>